<feature type="domain" description="RING-type" evidence="4">
    <location>
        <begin position="510"/>
        <end position="558"/>
    </location>
</feature>
<feature type="region of interest" description="Disordered" evidence="3">
    <location>
        <begin position="395"/>
        <end position="505"/>
    </location>
</feature>
<dbReference type="GO" id="GO:0016567">
    <property type="term" value="P:protein ubiquitination"/>
    <property type="evidence" value="ECO:0007669"/>
    <property type="project" value="UniProtKB-UniPathway"/>
</dbReference>
<feature type="compositionally biased region" description="Low complexity" evidence="3">
    <location>
        <begin position="359"/>
        <end position="368"/>
    </location>
</feature>
<proteinExistence type="predicted"/>
<comment type="caution">
    <text evidence="5">The sequence shown here is derived from an EMBL/GenBank/DDBJ whole genome shotgun (WGS) entry which is preliminary data.</text>
</comment>
<evidence type="ECO:0000256" key="1">
    <source>
        <dbReference type="PROSITE-ProRule" id="PRU00175"/>
    </source>
</evidence>
<dbReference type="CDD" id="cd16448">
    <property type="entry name" value="RING-H2"/>
    <property type="match status" value="1"/>
</dbReference>
<dbReference type="UniPathway" id="UPA00143"/>
<protein>
    <recommendedName>
        <fullName evidence="4">RING-type domain-containing protein</fullName>
    </recommendedName>
</protein>
<feature type="compositionally biased region" description="Polar residues" evidence="3">
    <location>
        <begin position="487"/>
        <end position="505"/>
    </location>
</feature>
<name>A0A364N9J0_STELY</name>
<feature type="coiled-coil region" evidence="2">
    <location>
        <begin position="847"/>
        <end position="895"/>
    </location>
</feature>
<reference evidence="6" key="1">
    <citation type="submission" date="2018-05" db="EMBL/GenBank/DDBJ databases">
        <title>Draft genome sequence of Stemphylium lycopersici strain CIDEFI 213.</title>
        <authorList>
            <person name="Medina R."/>
            <person name="Franco M.E.E."/>
            <person name="Lucentini C.G."/>
            <person name="Saparrat M.C.N."/>
            <person name="Balatti P.A."/>
        </authorList>
    </citation>
    <scope>NUCLEOTIDE SEQUENCE [LARGE SCALE GENOMIC DNA]</scope>
    <source>
        <strain evidence="6">CIDEFI 213</strain>
    </source>
</reference>
<evidence type="ECO:0000256" key="2">
    <source>
        <dbReference type="SAM" id="Coils"/>
    </source>
</evidence>
<dbReference type="SMART" id="SM00184">
    <property type="entry name" value="RING"/>
    <property type="match status" value="2"/>
</dbReference>
<dbReference type="AlphaFoldDB" id="A0A364N9J0"/>
<keyword evidence="6" id="KW-1185">Reference proteome</keyword>
<dbReference type="GO" id="GO:0008270">
    <property type="term" value="F:zinc ion binding"/>
    <property type="evidence" value="ECO:0007669"/>
    <property type="project" value="UniProtKB-KW"/>
</dbReference>
<dbReference type="InterPro" id="IPR001841">
    <property type="entry name" value="Znf_RING"/>
</dbReference>
<evidence type="ECO:0000259" key="4">
    <source>
        <dbReference type="PROSITE" id="PS50089"/>
    </source>
</evidence>
<dbReference type="Pfam" id="PF13639">
    <property type="entry name" value="zf-RING_2"/>
    <property type="match status" value="2"/>
</dbReference>
<accession>A0A364N9J0</accession>
<dbReference type="InterPro" id="IPR013083">
    <property type="entry name" value="Znf_RING/FYVE/PHD"/>
</dbReference>
<organism evidence="5 6">
    <name type="scientific">Stemphylium lycopersici</name>
    <name type="common">Tomato gray leaf spot disease fungus</name>
    <name type="synonym">Thyrospora lycopersici</name>
    <dbReference type="NCBI Taxonomy" id="183478"/>
    <lineage>
        <taxon>Eukaryota</taxon>
        <taxon>Fungi</taxon>
        <taxon>Dikarya</taxon>
        <taxon>Ascomycota</taxon>
        <taxon>Pezizomycotina</taxon>
        <taxon>Dothideomycetes</taxon>
        <taxon>Pleosporomycetidae</taxon>
        <taxon>Pleosporales</taxon>
        <taxon>Pleosporineae</taxon>
        <taxon>Pleosporaceae</taxon>
        <taxon>Stemphylium</taxon>
    </lineage>
</organism>
<evidence type="ECO:0000313" key="5">
    <source>
        <dbReference type="EMBL" id="RAR13936.1"/>
    </source>
</evidence>
<keyword evidence="1" id="KW-0863">Zinc-finger</keyword>
<feature type="domain" description="RING-type" evidence="4">
    <location>
        <begin position="39"/>
        <end position="87"/>
    </location>
</feature>
<dbReference type="EMBL" id="QGDH01000028">
    <property type="protein sequence ID" value="RAR13936.1"/>
    <property type="molecule type" value="Genomic_DNA"/>
</dbReference>
<dbReference type="Proteomes" id="UP000249619">
    <property type="component" value="Unassembled WGS sequence"/>
</dbReference>
<dbReference type="Gene3D" id="3.30.40.10">
    <property type="entry name" value="Zinc/RING finger domain, C3HC4 (zinc finger)"/>
    <property type="match status" value="2"/>
</dbReference>
<feature type="compositionally biased region" description="Basic residues" evidence="3">
    <location>
        <begin position="679"/>
        <end position="693"/>
    </location>
</feature>
<feature type="region of interest" description="Disordered" evidence="3">
    <location>
        <begin position="675"/>
        <end position="815"/>
    </location>
</feature>
<gene>
    <name evidence="5" type="ORF">DDE83_002666</name>
</gene>
<feature type="region of interest" description="Disordered" evidence="3">
    <location>
        <begin position="359"/>
        <end position="383"/>
    </location>
</feature>
<dbReference type="PROSITE" id="PS50089">
    <property type="entry name" value="ZF_RING_2"/>
    <property type="match status" value="2"/>
</dbReference>
<feature type="compositionally biased region" description="Basic and acidic residues" evidence="3">
    <location>
        <begin position="477"/>
        <end position="486"/>
    </location>
</feature>
<evidence type="ECO:0000313" key="6">
    <source>
        <dbReference type="Proteomes" id="UP000249619"/>
    </source>
</evidence>
<feature type="compositionally biased region" description="Basic and acidic residues" evidence="3">
    <location>
        <begin position="694"/>
        <end position="707"/>
    </location>
</feature>
<keyword evidence="1" id="KW-0862">Zinc</keyword>
<feature type="compositionally biased region" description="Low complexity" evidence="3">
    <location>
        <begin position="729"/>
        <end position="741"/>
    </location>
</feature>
<feature type="compositionally biased region" description="Polar residues" evidence="3">
    <location>
        <begin position="463"/>
        <end position="472"/>
    </location>
</feature>
<keyword evidence="2" id="KW-0175">Coiled coil</keyword>
<evidence type="ECO:0000256" key="3">
    <source>
        <dbReference type="SAM" id="MobiDB-lite"/>
    </source>
</evidence>
<sequence>MPALPSVFSHETSSTVSSLKALKRSRIVPLPTAGSDEACCICLNLYGPSHKAVTVLIKDCYHRFGQSCLDAYLDSDSPRSNTCPQCRREWYKRKSVVTTRTGVSAITEALTAASLPQAPVRVESRIRSRRAQRMLEYEHSSSDETIAAHLDEVFRRLDLVQDISNEQTTITADTRVRLQAVERRARRIHQELQTAYYAIAPEISGSASREHEMRQRPDTMSQRDIVSQRGWMEAFTVNLGNDTYSTAIEADRISTTAQDGRAIREEIYPSTRLSSNELEIHPLLRSRPWEGMTENWGVSIQPERYYDIDASLGMFLTASTRASIGRRTDVTSQSEYRASVATLPAVSVAPPSSVVSEVSSNAENVTNSGRLPQEPGNLTGNSAECGLHLLRQSVTGSHAPQQNRTSAPTSDLVWPPRPRENRQVSFTDQPENHLIRTPVFAPPRLPQRRSSLGNLLDCPTPHSAPTANSRPSMSVLERTRSIRDPRQNSASQGRPLHTSPTAPHSDTNKCPICLDAYTTEPCLHITGTAGCNHHIGATCLQEMLKNQPHAEKKCPLCRTTWIPAPVFHPRGQSLGASRRMAEMFHRLDGIGADIAGNPGQASHIPDLHEQTVAGNAGRAGINPSVEIQRATTRPRHGAERTQHPIVIDSSSEGELEEDFTTQVRNFENLTRDIEDIRQRARNSRRGSKRRDKRHSGGREGHHSESGSDHNNSNETRNLRRAAVPSLGTRRGASSGSRPRASTLNRFIKTMRLSPWENPMSETSVRRGGPGSLEAHRRYTGQALPRDSAAATPLRETAPREVSPLTSSSPIQPPLAAPTVAKTIAAFESSRSRVPNRAAHIDRCENWLKFQEQTLRTQQCELERQEAEILERERRVEEAMETVRRHGREIEALVARQKQDLDIMMKGGL</sequence>
<dbReference type="SUPFAM" id="SSF57850">
    <property type="entry name" value="RING/U-box"/>
    <property type="match status" value="2"/>
</dbReference>
<feature type="compositionally biased region" description="Polar residues" evidence="3">
    <location>
        <begin position="395"/>
        <end position="409"/>
    </location>
</feature>
<dbReference type="STRING" id="183478.A0A364N9J0"/>
<dbReference type="OrthoDB" id="3801154at2759"/>
<keyword evidence="1" id="KW-0479">Metal-binding</keyword>